<dbReference type="EMBL" id="BARV01003781">
    <property type="protein sequence ID" value="GAI11634.1"/>
    <property type="molecule type" value="Genomic_DNA"/>
</dbReference>
<accession>X1MZ46</accession>
<gene>
    <name evidence="1" type="ORF">S06H3_08828</name>
</gene>
<sequence>KIVHKEMSINVNDSFWKSKVLLIDDKIPGPPLYTRIYEKGILNALNGLKISPLIKIYPNGIAILIIPLKISGCFEADDIIGLINPLIYQDVPLIISENKKISLRNLALSVRNIILDKYPEIQQRIKEPINEKVDEYTIIQVHKFKNAETGYELFEKFYTDFKGLLIRAIKHYRDLPFLLSLCYTAQLF</sequence>
<comment type="caution">
    <text evidence="1">The sequence shown here is derived from an EMBL/GenBank/DDBJ whole genome shotgun (WGS) entry which is preliminary data.</text>
</comment>
<organism evidence="1">
    <name type="scientific">marine sediment metagenome</name>
    <dbReference type="NCBI Taxonomy" id="412755"/>
    <lineage>
        <taxon>unclassified sequences</taxon>
        <taxon>metagenomes</taxon>
        <taxon>ecological metagenomes</taxon>
    </lineage>
</organism>
<reference evidence="1" key="1">
    <citation type="journal article" date="2014" name="Front. Microbiol.">
        <title>High frequency of phylogenetically diverse reductive dehalogenase-homologous genes in deep subseafloor sedimentary metagenomes.</title>
        <authorList>
            <person name="Kawai M."/>
            <person name="Futagami T."/>
            <person name="Toyoda A."/>
            <person name="Takaki Y."/>
            <person name="Nishi S."/>
            <person name="Hori S."/>
            <person name="Arai W."/>
            <person name="Tsubouchi T."/>
            <person name="Morono Y."/>
            <person name="Uchiyama I."/>
            <person name="Ito T."/>
            <person name="Fujiyama A."/>
            <person name="Inagaki F."/>
            <person name="Takami H."/>
        </authorList>
    </citation>
    <scope>NUCLEOTIDE SEQUENCE</scope>
    <source>
        <strain evidence="1">Expedition CK06-06</strain>
    </source>
</reference>
<dbReference type="AlphaFoldDB" id="X1MZ46"/>
<proteinExistence type="predicted"/>
<evidence type="ECO:0000313" key="1">
    <source>
        <dbReference type="EMBL" id="GAI11634.1"/>
    </source>
</evidence>
<feature type="non-terminal residue" evidence="1">
    <location>
        <position position="1"/>
    </location>
</feature>
<name>X1MZ46_9ZZZZ</name>
<protein>
    <submittedName>
        <fullName evidence="1">Uncharacterized protein</fullName>
    </submittedName>
</protein>